<dbReference type="NCBIfam" id="TIGR00756">
    <property type="entry name" value="PPR"/>
    <property type="match status" value="3"/>
</dbReference>
<feature type="repeat" description="PPR" evidence="1">
    <location>
        <begin position="923"/>
        <end position="953"/>
    </location>
</feature>
<dbReference type="EMBL" id="JAQQWK010000002">
    <property type="protein sequence ID" value="KAK8052592.1"/>
    <property type="molecule type" value="Genomic_DNA"/>
</dbReference>
<feature type="repeat" description="PPR" evidence="1">
    <location>
        <begin position="888"/>
        <end position="922"/>
    </location>
</feature>
<dbReference type="PANTHER" id="PTHR47938">
    <property type="entry name" value="RESPIRATORY COMPLEX I CHAPERONE (CIA84), PUTATIVE (AFU_ORTHOLOGUE AFUA_2G06020)-RELATED"/>
    <property type="match status" value="1"/>
</dbReference>
<keyword evidence="5" id="KW-1185">Reference proteome</keyword>
<sequence>MPIYSSLYSNFIRQGLTKSLTHGYAQSVVAATHPHVLNSQNRSSFARRSSQRVGGRLAGLQLQTAFHNNAASASSSAPALPHEPRHAERRVSHGNLDAYFEALQQKQEKQAEARAAGHDEEDLEKEWTQFQFPQPIEWKPSASSVLVESGPDANAADAETEAVLEAARNGADDVPVAIDAASALAHINAALEKELESRNLLEALEESATSPALASGAQSRALSPILGQSRSASPLSVARSATPPADPQSQTYADHLTKLTQDGRFAEIPAVFEAMLVANVKPIAGAYNALLVAAISIPNEKTQIVSKALDIYTDMMRRKVLPDGETYNILVGLLASRSLEVSSLKTAFESKLARFGGMHEPGKFMFASSELDYAILSADDRLDLALSLFDSSVEFRKANYSSETYHQLITACAGSGRVPEMLRLFEHMELSGAVPFAATFPSMITAFSNVGDLASAVECYNEYKELAVAHDNGQYTLSDRLDSEVYASVINAYVVSDRFEGAMQFYQKIIKEYDVRAVDVKDAIIRGGFVKAFTTRGIYDQALRWAQSVEDETRMATMADIATTAADAGDAHTAVAAFSHIAPNYQNIATPAMALMALCVRQTDVATAAQYWQILSNPEVEATSALIEPTAMYAVALIGSGHIAEGLTESEVMFQRIRATGVEARPQLAEEIEEGIEFISKFMAARNIEDPRVATPLSYVAPTFSTSTFRSTPTVSSFEDNFDPYAHNTDFKGSSIISDELEGAHGRKGPRLNEALTRFRNMRRAGRHPRYITYAKMISAAARESKMNLCHDILAMARTDVPLLAQYAVVRYGWSSILDAMVGACLTLGDRVLAEQYHLELLQMGAAPSANTFGLYITTLKESTKTFDEATEAVKIFHRAKAEGVEPSSFLYNALIGKLGKARRIDDCLFYFAEMRALGIKPTSVTYGTVVNALCRVSDEKFAEELFDEMEAMPNYKARPAPYNSMMQFFLTTKRDKSKVLAYYDRMMARGISPTAHTYKLLVDTHATLEPVDMTAAEAVLDKVRASGQRPEPVHYASLIHARGCVLHDLEGAKKIFDSVMKDPTVPANPCLFQALFEAMVANHHVADTEAVVSEMRQRRVELTPYIANTLIHGWAAEKTIDKAKAVYDSVGREKREPSTYEAMTRAFLALEEREQAKGVVSEMLSRGYPSAVVNKVLELLGGGNGEGAVATASAAAATA</sequence>
<dbReference type="Proteomes" id="UP001444661">
    <property type="component" value="Unassembled WGS sequence"/>
</dbReference>
<dbReference type="InterPro" id="IPR057585">
    <property type="entry name" value="TPR_dom_fungi"/>
</dbReference>
<organism evidence="4 5">
    <name type="scientific">Apiospora rasikravindrae</name>
    <dbReference type="NCBI Taxonomy" id="990691"/>
    <lineage>
        <taxon>Eukaryota</taxon>
        <taxon>Fungi</taxon>
        <taxon>Dikarya</taxon>
        <taxon>Ascomycota</taxon>
        <taxon>Pezizomycotina</taxon>
        <taxon>Sordariomycetes</taxon>
        <taxon>Xylariomycetidae</taxon>
        <taxon>Amphisphaeriales</taxon>
        <taxon>Apiosporaceae</taxon>
        <taxon>Apiospora</taxon>
    </lineage>
</organism>
<dbReference type="PANTHER" id="PTHR47938:SF35">
    <property type="entry name" value="PENTATRICOPEPTIDE REPEAT-CONTAINING PROTEIN 4, MITOCHONDRIAL-RELATED"/>
    <property type="match status" value="1"/>
</dbReference>
<reference evidence="4 5" key="1">
    <citation type="submission" date="2023-01" db="EMBL/GenBank/DDBJ databases">
        <title>Analysis of 21 Apiospora genomes using comparative genomics revels a genus with tremendous synthesis potential of carbohydrate active enzymes and secondary metabolites.</title>
        <authorList>
            <person name="Sorensen T."/>
        </authorList>
    </citation>
    <scope>NUCLEOTIDE SEQUENCE [LARGE SCALE GENOMIC DNA]</scope>
    <source>
        <strain evidence="4 5">CBS 33761</strain>
    </source>
</reference>
<feature type="region of interest" description="Disordered" evidence="2">
    <location>
        <begin position="69"/>
        <end position="88"/>
    </location>
</feature>
<name>A0ABR1U138_9PEZI</name>
<gene>
    <name evidence="4" type="ORF">PG993_003977</name>
</gene>
<evidence type="ECO:0000259" key="3">
    <source>
        <dbReference type="Pfam" id="PF24603"/>
    </source>
</evidence>
<accession>A0ABR1U138</accession>
<dbReference type="Pfam" id="PF13041">
    <property type="entry name" value="PPR_2"/>
    <property type="match status" value="1"/>
</dbReference>
<dbReference type="InterPro" id="IPR011990">
    <property type="entry name" value="TPR-like_helical_dom_sf"/>
</dbReference>
<comment type="caution">
    <text evidence="4">The sequence shown here is derived from an EMBL/GenBank/DDBJ whole genome shotgun (WGS) entry which is preliminary data.</text>
</comment>
<evidence type="ECO:0000313" key="5">
    <source>
        <dbReference type="Proteomes" id="UP001444661"/>
    </source>
</evidence>
<dbReference type="PROSITE" id="PS51375">
    <property type="entry name" value="PPR"/>
    <property type="match status" value="3"/>
</dbReference>
<evidence type="ECO:0000256" key="2">
    <source>
        <dbReference type="SAM" id="MobiDB-lite"/>
    </source>
</evidence>
<dbReference type="InterPro" id="IPR002885">
    <property type="entry name" value="PPR_rpt"/>
</dbReference>
<feature type="repeat" description="PPR" evidence="1">
    <location>
        <begin position="401"/>
        <end position="435"/>
    </location>
</feature>
<dbReference type="Pfam" id="PF24603">
    <property type="entry name" value="TPR_30"/>
    <property type="match status" value="1"/>
</dbReference>
<evidence type="ECO:0000313" key="4">
    <source>
        <dbReference type="EMBL" id="KAK8052592.1"/>
    </source>
</evidence>
<feature type="domain" description="Tetratricopeptide repeat" evidence="3">
    <location>
        <begin position="519"/>
        <end position="617"/>
    </location>
</feature>
<dbReference type="Gene3D" id="1.25.40.10">
    <property type="entry name" value="Tetratricopeptide repeat domain"/>
    <property type="match status" value="5"/>
</dbReference>
<protein>
    <submittedName>
        <fullName evidence="4">Pentatricopeptide repeat-containing protein 5</fullName>
    </submittedName>
</protein>
<evidence type="ECO:0000256" key="1">
    <source>
        <dbReference type="PROSITE-ProRule" id="PRU00708"/>
    </source>
</evidence>
<dbReference type="Pfam" id="PF01535">
    <property type="entry name" value="PPR"/>
    <property type="match status" value="2"/>
</dbReference>
<proteinExistence type="predicted"/>